<dbReference type="AlphaFoldDB" id="A0A0F9FMU8"/>
<feature type="non-terminal residue" evidence="1">
    <location>
        <position position="51"/>
    </location>
</feature>
<organism evidence="1">
    <name type="scientific">marine sediment metagenome</name>
    <dbReference type="NCBI Taxonomy" id="412755"/>
    <lineage>
        <taxon>unclassified sequences</taxon>
        <taxon>metagenomes</taxon>
        <taxon>ecological metagenomes</taxon>
    </lineage>
</organism>
<evidence type="ECO:0000313" key="1">
    <source>
        <dbReference type="EMBL" id="KKL52372.1"/>
    </source>
</evidence>
<accession>A0A0F9FMU8</accession>
<dbReference type="PROSITE" id="PS51257">
    <property type="entry name" value="PROKAR_LIPOPROTEIN"/>
    <property type="match status" value="1"/>
</dbReference>
<comment type="caution">
    <text evidence="1">The sequence shown here is derived from an EMBL/GenBank/DDBJ whole genome shotgun (WGS) entry which is preliminary data.</text>
</comment>
<name>A0A0F9FMU8_9ZZZZ</name>
<gene>
    <name evidence="1" type="ORF">LCGC14_2286130</name>
</gene>
<reference evidence="1" key="1">
    <citation type="journal article" date="2015" name="Nature">
        <title>Complex archaea that bridge the gap between prokaryotes and eukaryotes.</title>
        <authorList>
            <person name="Spang A."/>
            <person name="Saw J.H."/>
            <person name="Jorgensen S.L."/>
            <person name="Zaremba-Niedzwiedzka K."/>
            <person name="Martijn J."/>
            <person name="Lind A.E."/>
            <person name="van Eijk R."/>
            <person name="Schleper C."/>
            <person name="Guy L."/>
            <person name="Ettema T.J."/>
        </authorList>
    </citation>
    <scope>NUCLEOTIDE SEQUENCE</scope>
</reference>
<dbReference type="EMBL" id="LAZR01031916">
    <property type="protein sequence ID" value="KKL52372.1"/>
    <property type="molecule type" value="Genomic_DNA"/>
</dbReference>
<evidence type="ECO:0008006" key="2">
    <source>
        <dbReference type="Google" id="ProtNLM"/>
    </source>
</evidence>
<sequence length="51" mass="5776">MRTIIGNVINFVLVLLSVSCNQFNYRKVNNNQVEKWPPELPSSNEKGVATL</sequence>
<proteinExistence type="predicted"/>
<protein>
    <recommendedName>
        <fullName evidence="2">Lipoprotein</fullName>
    </recommendedName>
</protein>